<dbReference type="InterPro" id="IPR050869">
    <property type="entry name" value="H3K4_H4K5_MeTrfase"/>
</dbReference>
<sequence>MAVAVVSDAEQPHLGKFLRASKAFQPGDLLLREEPLLRLRRWQDALAAANALRKAQLFVPEGESPSMRRLQQATASEADPETALFVRSVVHFNSFGAGPSGREQVVFPTLARANHSCLPNCLVDADLGTLRAVRPITIGEEVTVSYLDDAGLLMDVKKAAKSLEAARSGDLEEEDEGHELMKCHRNLAVKVCSQPVDFVGKGQRHSIPDSTTLHDSLFLGHYDSIVQ</sequence>
<proteinExistence type="predicted"/>
<dbReference type="PANTHER" id="PTHR12197">
    <property type="entry name" value="HISTONE-LYSINE N-METHYLTRANSFERASE SMYD"/>
    <property type="match status" value="1"/>
</dbReference>
<evidence type="ECO:0000259" key="1">
    <source>
        <dbReference type="Pfam" id="PF00856"/>
    </source>
</evidence>
<feature type="domain" description="SET" evidence="1">
    <location>
        <begin position="15"/>
        <end position="146"/>
    </location>
</feature>
<protein>
    <submittedName>
        <fullName evidence="2">Histone-lysine N-methyltransferase SMYD3 (SET and MYND domain-containing protein 3) (Zinc finger MYND domain-containing protein 1)</fullName>
    </submittedName>
</protein>
<keyword evidence="3" id="KW-1185">Reference proteome</keyword>
<dbReference type="Gene3D" id="2.170.270.10">
    <property type="entry name" value="SET domain"/>
    <property type="match status" value="1"/>
</dbReference>
<dbReference type="SUPFAM" id="SSF82199">
    <property type="entry name" value="SET domain"/>
    <property type="match status" value="1"/>
</dbReference>
<organism evidence="2 3">
    <name type="scientific">Durusdinium trenchii</name>
    <dbReference type="NCBI Taxonomy" id="1381693"/>
    <lineage>
        <taxon>Eukaryota</taxon>
        <taxon>Sar</taxon>
        <taxon>Alveolata</taxon>
        <taxon>Dinophyceae</taxon>
        <taxon>Suessiales</taxon>
        <taxon>Symbiodiniaceae</taxon>
        <taxon>Durusdinium</taxon>
    </lineage>
</organism>
<dbReference type="Pfam" id="PF00856">
    <property type="entry name" value="SET"/>
    <property type="match status" value="1"/>
</dbReference>
<reference evidence="2 3" key="1">
    <citation type="submission" date="2024-02" db="EMBL/GenBank/DDBJ databases">
        <authorList>
            <person name="Chen Y."/>
            <person name="Shah S."/>
            <person name="Dougan E. K."/>
            <person name="Thang M."/>
            <person name="Chan C."/>
        </authorList>
    </citation>
    <scope>NUCLEOTIDE SEQUENCE [LARGE SCALE GENOMIC DNA]</scope>
</reference>
<name>A0ABP0M200_9DINO</name>
<comment type="caution">
    <text evidence="2">The sequence shown here is derived from an EMBL/GenBank/DDBJ whole genome shotgun (WGS) entry which is preliminary data.</text>
</comment>
<evidence type="ECO:0000313" key="2">
    <source>
        <dbReference type="EMBL" id="CAK9044229.1"/>
    </source>
</evidence>
<gene>
    <name evidence="2" type="ORF">SCF082_LOCUS25161</name>
</gene>
<dbReference type="EMBL" id="CAXAMM010018802">
    <property type="protein sequence ID" value="CAK9044229.1"/>
    <property type="molecule type" value="Genomic_DNA"/>
</dbReference>
<dbReference type="InterPro" id="IPR001214">
    <property type="entry name" value="SET_dom"/>
</dbReference>
<dbReference type="CDD" id="cd20071">
    <property type="entry name" value="SET_SMYD"/>
    <property type="match status" value="1"/>
</dbReference>
<dbReference type="InterPro" id="IPR046341">
    <property type="entry name" value="SET_dom_sf"/>
</dbReference>
<evidence type="ECO:0000313" key="3">
    <source>
        <dbReference type="Proteomes" id="UP001642464"/>
    </source>
</evidence>
<accession>A0ABP0M200</accession>
<dbReference type="Proteomes" id="UP001642464">
    <property type="component" value="Unassembled WGS sequence"/>
</dbReference>